<name>A0ABN8XIG9_9BACT</name>
<accession>A0ABN8XIG9</accession>
<reference evidence="1" key="1">
    <citation type="submission" date="2023-03" db="EMBL/GenBank/DDBJ databases">
        <authorList>
            <person name="Cremers G."/>
            <person name="Picone N."/>
        </authorList>
    </citation>
    <scope>NUCLEOTIDE SEQUENCE</scope>
    <source>
        <strain evidence="1">Sample_alias</strain>
    </source>
</reference>
<proteinExistence type="predicted"/>
<evidence type="ECO:0000313" key="2">
    <source>
        <dbReference type="Proteomes" id="UP001161497"/>
    </source>
</evidence>
<gene>
    <name evidence="1" type="ORF">MFUM_1584</name>
</gene>
<organism evidence="1 2">
    <name type="scientific">Candidatus Methylacidiphilum fumarolicum</name>
    <dbReference type="NCBI Taxonomy" id="591154"/>
    <lineage>
        <taxon>Bacteria</taxon>
        <taxon>Pseudomonadati</taxon>
        <taxon>Verrucomicrobiota</taxon>
        <taxon>Methylacidiphilae</taxon>
        <taxon>Methylacidiphilales</taxon>
        <taxon>Methylacidiphilaceae</taxon>
        <taxon>Methylacidiphilum (ex Ratnadevi et al. 2023)</taxon>
    </lineage>
</organism>
<keyword evidence="2" id="KW-1185">Reference proteome</keyword>
<sequence>MEERVKRSDMVKWDCKGLQIQDFSKNIIGFFLVEVVIKG</sequence>
<protein>
    <submittedName>
        <fullName evidence="1">Uncharacterized protein</fullName>
    </submittedName>
</protein>
<dbReference type="EMBL" id="OX458932">
    <property type="protein sequence ID" value="CAI9085919.1"/>
    <property type="molecule type" value="Genomic_DNA"/>
</dbReference>
<evidence type="ECO:0000313" key="1">
    <source>
        <dbReference type="EMBL" id="CAI9085919.1"/>
    </source>
</evidence>
<dbReference type="Proteomes" id="UP001161497">
    <property type="component" value="Chromosome"/>
</dbReference>